<comment type="caution">
    <text evidence="2">The sequence shown here is derived from an EMBL/GenBank/DDBJ whole genome shotgun (WGS) entry which is preliminary data.</text>
</comment>
<feature type="domain" description="Reverse transcriptase zinc-binding" evidence="1">
    <location>
        <begin position="166"/>
        <end position="248"/>
    </location>
</feature>
<dbReference type="Pfam" id="PF13966">
    <property type="entry name" value="zf-RVT"/>
    <property type="match status" value="1"/>
</dbReference>
<organism evidence="2 3">
    <name type="scientific">Rhynchospora pubera</name>
    <dbReference type="NCBI Taxonomy" id="906938"/>
    <lineage>
        <taxon>Eukaryota</taxon>
        <taxon>Viridiplantae</taxon>
        <taxon>Streptophyta</taxon>
        <taxon>Embryophyta</taxon>
        <taxon>Tracheophyta</taxon>
        <taxon>Spermatophyta</taxon>
        <taxon>Magnoliopsida</taxon>
        <taxon>Liliopsida</taxon>
        <taxon>Poales</taxon>
        <taxon>Cyperaceae</taxon>
        <taxon>Cyperoideae</taxon>
        <taxon>Rhynchosporeae</taxon>
        <taxon>Rhynchospora</taxon>
    </lineage>
</organism>
<sequence length="328" mass="37854">MEIETLREVNLGYVPIVLREIPSRRIMTKKPRQLHLILQNGKLSPSPLNGPLHKIFLTLINTLSSTILFTMGDGSTIPFWHFNWGFGILKFKFQTLYSFSLDPHVTVHYFLQNLHNLHALFKPALSLSNSASNQLSQILACLQNTNLPSLPTLDNAIWKLNSSQSFSTKSYYLFIKTLPKHNSNLKTIWKLKIPPRMKIFLWRLLQNGIATIDNLRKRGWVIPNFCYLCKSHGESVQHLFNDCSFTTEAKLALLSTHCPLDRIAATRNTITFLSEPVTTYQTKAKEMLGIFCFIIWRERCKRLFTEEHHDVNSLLEQVSSEWSLLNPN</sequence>
<keyword evidence="2" id="KW-0548">Nucleotidyltransferase</keyword>
<reference evidence="2" key="1">
    <citation type="submission" date="2022-08" db="EMBL/GenBank/DDBJ databases">
        <authorList>
            <person name="Marques A."/>
        </authorList>
    </citation>
    <scope>NUCLEOTIDE SEQUENCE</scope>
    <source>
        <strain evidence="2">RhyPub2mFocal</strain>
        <tissue evidence="2">Leaves</tissue>
    </source>
</reference>
<evidence type="ECO:0000313" key="3">
    <source>
        <dbReference type="Proteomes" id="UP001140206"/>
    </source>
</evidence>
<keyword evidence="2" id="KW-0808">Transferase</keyword>
<evidence type="ECO:0000259" key="1">
    <source>
        <dbReference type="Pfam" id="PF13966"/>
    </source>
</evidence>
<protein>
    <submittedName>
        <fullName evidence="2">RNA-directed DNA polymerase (Reverse transcriptase)-related family protein</fullName>
    </submittedName>
</protein>
<keyword evidence="2" id="KW-0695">RNA-directed DNA polymerase</keyword>
<evidence type="ECO:0000313" key="2">
    <source>
        <dbReference type="EMBL" id="KAJ4819339.1"/>
    </source>
</evidence>
<keyword evidence="3" id="KW-1185">Reference proteome</keyword>
<gene>
    <name evidence="2" type="ORF">LUZ62_031905</name>
</gene>
<name>A0AAV8HRW6_9POAL</name>
<dbReference type="PANTHER" id="PTHR36617">
    <property type="entry name" value="PROTEIN, PUTATIVE-RELATED"/>
    <property type="match status" value="1"/>
</dbReference>
<proteinExistence type="predicted"/>
<dbReference type="Proteomes" id="UP001140206">
    <property type="component" value="Chromosome 1"/>
</dbReference>
<accession>A0AAV8HRW6</accession>
<dbReference type="EMBL" id="JAMFTS010000001">
    <property type="protein sequence ID" value="KAJ4819339.1"/>
    <property type="molecule type" value="Genomic_DNA"/>
</dbReference>
<dbReference type="AlphaFoldDB" id="A0AAV8HRW6"/>
<dbReference type="GO" id="GO:0003964">
    <property type="term" value="F:RNA-directed DNA polymerase activity"/>
    <property type="evidence" value="ECO:0007669"/>
    <property type="project" value="UniProtKB-KW"/>
</dbReference>
<dbReference type="PANTHER" id="PTHR36617:SF15">
    <property type="entry name" value="REVERSE TRANSCRIPTASE ZINC-BINDING DOMAIN-CONTAINING PROTEIN"/>
    <property type="match status" value="1"/>
</dbReference>
<dbReference type="InterPro" id="IPR026960">
    <property type="entry name" value="RVT-Znf"/>
</dbReference>